<dbReference type="AlphaFoldDB" id="L8XWJ9"/>
<evidence type="ECO:0000313" key="1">
    <source>
        <dbReference type="EMBL" id="ELV07184.1"/>
    </source>
</evidence>
<comment type="caution">
    <text evidence="1">The sequence shown here is derived from an EMBL/GenBank/DDBJ whole genome shotgun (WGS) entry which is preliminary data.</text>
</comment>
<sequence>MEDNLPSPLMKGSLDDLLDISNGNEQDYNVFIGHNLGERNFLLQIPMKEFYKISEVANEQFREGSEVSQRKLDQVHANKLAFYILKGLVSSAGKLQEAKGNPELKALSKIQDELGRQPYMSLQPIVANIRNIGTRGKLLRAERVISRDDATTACFKVYLAQNNILWIVDGQHRREAMRIVFDFIDYVIRHHAYPKKKGLYVPLDEHIELTNDELIAWQAVSESSRTFASVSVEVHLGLNIEEERQLFHDLNNLGKKVDKNLALKFDSSNPINLFIKEELIDKMGIKVTEIEQKDWSKDEGEILLKDMSSINAILFLNKTNISSATPEVNTKISIAKQFWESVKSIDGFGEDKGKEKTVALQPVVLKALAKLVYDFKFSQRRPADGDELYNLLLEGISNFDFSHTNKIWQYYSLNDNERKILFPGAESYLPTEEKGNRDIGSMNGNFMRFGSKHNDIYPILADMIRYQMQLPSRHFKN</sequence>
<evidence type="ECO:0000313" key="2">
    <source>
        <dbReference type="Proteomes" id="UP000011617"/>
    </source>
</evidence>
<reference evidence="1 2" key="1">
    <citation type="journal article" date="2013" name="Genome Announc.">
        <title>Complete Genome Sequence of Wohlfahrtiimonas chitiniclastica Strain SH04, Isolated from Chrysomya megacephala Collected from Pudong International Airport in China.</title>
        <authorList>
            <person name="Cao X.M."/>
            <person name="Chen T."/>
            <person name="Xu L.Z."/>
            <person name="Yao L.S."/>
            <person name="Qi J."/>
            <person name="Zhang X.L."/>
            <person name="Yan Q.L."/>
            <person name="Deng Y.H."/>
            <person name="Guo T.Y."/>
            <person name="Wang J."/>
            <person name="Hu K.X."/>
            <person name="Xu B.L."/>
        </authorList>
    </citation>
    <scope>NUCLEOTIDE SEQUENCE [LARGE SCALE GENOMIC DNA]</scope>
    <source>
        <strain evidence="1 2">SH04</strain>
    </source>
</reference>
<dbReference type="HOGENOM" id="CLU_611973_0_0_6"/>
<proteinExistence type="predicted"/>
<evidence type="ECO:0008006" key="3">
    <source>
        <dbReference type="Google" id="ProtNLM"/>
    </source>
</evidence>
<dbReference type="EMBL" id="AOBV01000020">
    <property type="protein sequence ID" value="ELV07184.1"/>
    <property type="molecule type" value="Genomic_DNA"/>
</dbReference>
<dbReference type="Pfam" id="PF14072">
    <property type="entry name" value="DndB"/>
    <property type="match status" value="1"/>
</dbReference>
<dbReference type="InterPro" id="IPR017642">
    <property type="entry name" value="DNA_S_mod_DndB"/>
</dbReference>
<dbReference type="Proteomes" id="UP000011617">
    <property type="component" value="Unassembled WGS sequence"/>
</dbReference>
<keyword evidence="2" id="KW-1185">Reference proteome</keyword>
<dbReference type="RefSeq" id="WP_008316967.1">
    <property type="nucleotide sequence ID" value="NZ_KB372790.1"/>
</dbReference>
<protein>
    <recommendedName>
        <fullName evidence="3">DGQHR domain-containing protein</fullName>
    </recommendedName>
</protein>
<accession>L8XWJ9</accession>
<gene>
    <name evidence="1" type="ORF">F387_02000</name>
</gene>
<name>L8XWJ9_9GAMM</name>
<organism evidence="1 2">
    <name type="scientific">Wohlfahrtiimonas chitiniclastica SH04</name>
    <dbReference type="NCBI Taxonomy" id="1261130"/>
    <lineage>
        <taxon>Bacteria</taxon>
        <taxon>Pseudomonadati</taxon>
        <taxon>Pseudomonadota</taxon>
        <taxon>Gammaproteobacteria</taxon>
        <taxon>Cardiobacteriales</taxon>
        <taxon>Ignatzschineriaceae</taxon>
        <taxon>Wohlfahrtiimonas</taxon>
    </lineage>
</organism>
<dbReference type="PATRIC" id="fig|1261130.3.peg.1918"/>